<proteinExistence type="predicted"/>
<dbReference type="EMBL" id="MFJK01000007">
    <property type="protein sequence ID" value="OGG19377.1"/>
    <property type="molecule type" value="Genomic_DNA"/>
</dbReference>
<gene>
    <name evidence="1" type="ORF">A2721_02515</name>
</gene>
<comment type="caution">
    <text evidence="1">The sequence shown here is derived from an EMBL/GenBank/DDBJ whole genome shotgun (WGS) entry which is preliminary data.</text>
</comment>
<evidence type="ECO:0008006" key="3">
    <source>
        <dbReference type="Google" id="ProtNLM"/>
    </source>
</evidence>
<protein>
    <recommendedName>
        <fullName evidence="3">Fibronectin type-III domain-containing protein</fullName>
    </recommendedName>
</protein>
<dbReference type="AlphaFoldDB" id="A0A1F6A528"/>
<sequence>MIGVLAKSTIYVSALLSFLLIATAMTPFLTKELQNRITLPTTAAPEVKITQVDVKKIDVTTYQISVSLESPASAYLIYKDTQSGISKTVLSLSGGQSQTTHVFKINGAGPKGGQATIMLNGINASPGGKPIEVK</sequence>
<organism evidence="1 2">
    <name type="scientific">Candidatus Gottesmanbacteria bacterium RIFCSPHIGHO2_01_FULL_47_48</name>
    <dbReference type="NCBI Taxonomy" id="1798381"/>
    <lineage>
        <taxon>Bacteria</taxon>
        <taxon>Candidatus Gottesmaniibacteriota</taxon>
    </lineage>
</organism>
<evidence type="ECO:0000313" key="2">
    <source>
        <dbReference type="Proteomes" id="UP000177871"/>
    </source>
</evidence>
<evidence type="ECO:0000313" key="1">
    <source>
        <dbReference type="EMBL" id="OGG19377.1"/>
    </source>
</evidence>
<accession>A0A1F6A528</accession>
<name>A0A1F6A528_9BACT</name>
<reference evidence="1 2" key="1">
    <citation type="journal article" date="2016" name="Nat. Commun.">
        <title>Thousands of microbial genomes shed light on interconnected biogeochemical processes in an aquifer system.</title>
        <authorList>
            <person name="Anantharaman K."/>
            <person name="Brown C.T."/>
            <person name="Hug L.A."/>
            <person name="Sharon I."/>
            <person name="Castelle C.J."/>
            <person name="Probst A.J."/>
            <person name="Thomas B.C."/>
            <person name="Singh A."/>
            <person name="Wilkins M.J."/>
            <person name="Karaoz U."/>
            <person name="Brodie E.L."/>
            <person name="Williams K.H."/>
            <person name="Hubbard S.S."/>
            <person name="Banfield J.F."/>
        </authorList>
    </citation>
    <scope>NUCLEOTIDE SEQUENCE [LARGE SCALE GENOMIC DNA]</scope>
</reference>
<dbReference type="Proteomes" id="UP000177871">
    <property type="component" value="Unassembled WGS sequence"/>
</dbReference>